<feature type="region of interest" description="Disordered" evidence="1">
    <location>
        <begin position="105"/>
        <end position="239"/>
    </location>
</feature>
<sequence>MAEEAEELKWRCHVVIKLNGQQRTERCKCTLPIEFRKKFFKKKEISADLPISIPKLKIKLPTQAATKSDLPRYKVWPKVHGVPFPGRSNPVSIVIKLAIPGAWEDSSETIKQTPRSSDEYNPDADVAEQEDELSDEISDGNDSVSRSSKQSSRRSREHDMLALPMMKEKSERKEADPMTLARRAEHLRRRKEQSNKEKDEKTASTIERILNAEGQSTRKREREKKKDQEPSTVARKERKCGSIGPHIRCISNAEGMTVSVSKDCVAQDAPLLFPVPQERQKGLYTEPPALVEVPWWALEP</sequence>
<name>A0A7S4KF45_GUITH</name>
<dbReference type="InterPro" id="IPR006880">
    <property type="entry name" value="INO80B_C"/>
</dbReference>
<feature type="compositionally biased region" description="Basic and acidic residues" evidence="1">
    <location>
        <begin position="154"/>
        <end position="176"/>
    </location>
</feature>
<reference evidence="3" key="1">
    <citation type="submission" date="2021-01" db="EMBL/GenBank/DDBJ databases">
        <authorList>
            <person name="Corre E."/>
            <person name="Pelletier E."/>
            <person name="Niang G."/>
            <person name="Scheremetjew M."/>
            <person name="Finn R."/>
            <person name="Kale V."/>
            <person name="Holt S."/>
            <person name="Cochrane G."/>
            <person name="Meng A."/>
            <person name="Brown T."/>
            <person name="Cohen L."/>
        </authorList>
    </citation>
    <scope>NUCLEOTIDE SEQUENCE</scope>
    <source>
        <strain evidence="3">CCMP 2712</strain>
    </source>
</reference>
<dbReference type="Pfam" id="PF04795">
    <property type="entry name" value="PAPA-1"/>
    <property type="match status" value="1"/>
</dbReference>
<dbReference type="GO" id="GO:0031011">
    <property type="term" value="C:Ino80 complex"/>
    <property type="evidence" value="ECO:0007669"/>
    <property type="project" value="InterPro"/>
</dbReference>
<feature type="compositionally biased region" description="Basic and acidic residues" evidence="1">
    <location>
        <begin position="192"/>
        <end position="202"/>
    </location>
</feature>
<accession>A0A7S4KF45</accession>
<dbReference type="SMART" id="SM01406">
    <property type="entry name" value="PAPA-1"/>
    <property type="match status" value="1"/>
</dbReference>
<protein>
    <recommendedName>
        <fullName evidence="2">INO80 complex subunit B-like conserved region domain-containing protein</fullName>
    </recommendedName>
</protein>
<feature type="compositionally biased region" description="Basic and acidic residues" evidence="1">
    <location>
        <begin position="216"/>
        <end position="229"/>
    </location>
</feature>
<dbReference type="EMBL" id="HBKN01015281">
    <property type="protein sequence ID" value="CAE2292721.1"/>
    <property type="molecule type" value="Transcribed_RNA"/>
</dbReference>
<evidence type="ECO:0000259" key="2">
    <source>
        <dbReference type="SMART" id="SM01406"/>
    </source>
</evidence>
<evidence type="ECO:0000256" key="1">
    <source>
        <dbReference type="SAM" id="MobiDB-lite"/>
    </source>
</evidence>
<feature type="domain" description="INO80 complex subunit B-like conserved region" evidence="2">
    <location>
        <begin position="179"/>
        <end position="264"/>
    </location>
</feature>
<evidence type="ECO:0000313" key="3">
    <source>
        <dbReference type="EMBL" id="CAE2292721.1"/>
    </source>
</evidence>
<dbReference type="AlphaFoldDB" id="A0A7S4KF45"/>
<organism evidence="3">
    <name type="scientific">Guillardia theta</name>
    <name type="common">Cryptophyte</name>
    <name type="synonym">Cryptomonas phi</name>
    <dbReference type="NCBI Taxonomy" id="55529"/>
    <lineage>
        <taxon>Eukaryota</taxon>
        <taxon>Cryptophyceae</taxon>
        <taxon>Pyrenomonadales</taxon>
        <taxon>Geminigeraceae</taxon>
        <taxon>Guillardia</taxon>
    </lineage>
</organism>
<proteinExistence type="predicted"/>
<gene>
    <name evidence="3" type="ORF">GTHE00462_LOCUS11904</name>
</gene>
<feature type="compositionally biased region" description="Acidic residues" evidence="1">
    <location>
        <begin position="120"/>
        <end position="139"/>
    </location>
</feature>